<keyword evidence="4" id="KW-1185">Reference proteome</keyword>
<dbReference type="GO" id="GO:0004781">
    <property type="term" value="F:sulfate adenylyltransferase (ATP) activity"/>
    <property type="evidence" value="ECO:0007669"/>
    <property type="project" value="TreeGrafter"/>
</dbReference>
<sequence length="256" mass="28987">MPQKILIMGLPGAGKTTLAQALTKRLNAVHFNADDIRTNVNKDLGFSMEDRIEQARRMGWLCDQVTKTGAFAIADFVCPTEETREAFGRDAFIIFVDRIKSGRFEDTNRLFVPPARVDLHVTATGEPDYWAEKAVRQLRPHFDPKAPTALFIGRYQPFHDGHKALIEEGLRRVGQACIAIRDTHGTDPKNPFSFEDVKLRIETALRAYQGRFAVVPLPNITRVFYGRDVGYSIERIELEADLEVISATDMRARLRV</sequence>
<dbReference type="InterPro" id="IPR027417">
    <property type="entry name" value="P-loop_NTPase"/>
</dbReference>
<evidence type="ECO:0000313" key="4">
    <source>
        <dbReference type="Proteomes" id="UP000577362"/>
    </source>
</evidence>
<dbReference type="RefSeq" id="WP_183316842.1">
    <property type="nucleotide sequence ID" value="NZ_JACIEN010000002.1"/>
</dbReference>
<name>A0A840C3N0_9HYPH</name>
<dbReference type="SUPFAM" id="SSF52374">
    <property type="entry name" value="Nucleotidylyl transferase"/>
    <property type="match status" value="1"/>
</dbReference>
<comment type="caution">
    <text evidence="3">The sequence shown here is derived from an EMBL/GenBank/DDBJ whole genome shotgun (WGS) entry which is preliminary data.</text>
</comment>
<dbReference type="AlphaFoldDB" id="A0A840C3N0"/>
<dbReference type="EMBL" id="JACIEN010000002">
    <property type="protein sequence ID" value="MBB4017546.1"/>
    <property type="molecule type" value="Genomic_DNA"/>
</dbReference>
<dbReference type="NCBIfam" id="TIGR00125">
    <property type="entry name" value="cyt_tran_rel"/>
    <property type="match status" value="1"/>
</dbReference>
<dbReference type="SUPFAM" id="SSF52540">
    <property type="entry name" value="P-loop containing nucleoside triphosphate hydrolases"/>
    <property type="match status" value="1"/>
</dbReference>
<dbReference type="PANTHER" id="PTHR42700">
    <property type="entry name" value="SULFATE ADENYLYLTRANSFERASE"/>
    <property type="match status" value="1"/>
</dbReference>
<dbReference type="Gene3D" id="3.40.50.300">
    <property type="entry name" value="P-loop containing nucleotide triphosphate hydrolases"/>
    <property type="match status" value="1"/>
</dbReference>
<dbReference type="InterPro" id="IPR004821">
    <property type="entry name" value="Cyt_trans-like"/>
</dbReference>
<dbReference type="GO" id="GO:0010134">
    <property type="term" value="P:sulfate assimilation via adenylyl sulfate reduction"/>
    <property type="evidence" value="ECO:0007669"/>
    <property type="project" value="TreeGrafter"/>
</dbReference>
<dbReference type="Proteomes" id="UP000577362">
    <property type="component" value="Unassembled WGS sequence"/>
</dbReference>
<gene>
    <name evidence="3" type="ORF">GGR16_002575</name>
</gene>
<dbReference type="Pfam" id="PF01583">
    <property type="entry name" value="APS_kinase"/>
    <property type="match status" value="1"/>
</dbReference>
<keyword evidence="1 3" id="KW-0808">Transferase</keyword>
<organism evidence="3 4">
    <name type="scientific">Chelatococcus caeni</name>
    <dbReference type="NCBI Taxonomy" id="1348468"/>
    <lineage>
        <taxon>Bacteria</taxon>
        <taxon>Pseudomonadati</taxon>
        <taxon>Pseudomonadota</taxon>
        <taxon>Alphaproteobacteria</taxon>
        <taxon>Hyphomicrobiales</taxon>
        <taxon>Chelatococcaceae</taxon>
        <taxon>Chelatococcus</taxon>
    </lineage>
</organism>
<evidence type="ECO:0000256" key="1">
    <source>
        <dbReference type="ARBA" id="ARBA00022679"/>
    </source>
</evidence>
<dbReference type="Gene3D" id="3.40.50.620">
    <property type="entry name" value="HUPs"/>
    <property type="match status" value="1"/>
</dbReference>
<protein>
    <submittedName>
        <fullName evidence="3">Cytidyltransferase-like protein</fullName>
    </submittedName>
</protein>
<dbReference type="InterPro" id="IPR014729">
    <property type="entry name" value="Rossmann-like_a/b/a_fold"/>
</dbReference>
<dbReference type="GO" id="GO:0005737">
    <property type="term" value="C:cytoplasm"/>
    <property type="evidence" value="ECO:0007669"/>
    <property type="project" value="TreeGrafter"/>
</dbReference>
<proteinExistence type="predicted"/>
<accession>A0A840C3N0</accession>
<evidence type="ECO:0000313" key="3">
    <source>
        <dbReference type="EMBL" id="MBB4017546.1"/>
    </source>
</evidence>
<dbReference type="GO" id="GO:0019379">
    <property type="term" value="P:sulfate assimilation, phosphoadenylyl sulfate reduction by phosphoadenylyl-sulfate reductase (thioredoxin)"/>
    <property type="evidence" value="ECO:0007669"/>
    <property type="project" value="TreeGrafter"/>
</dbReference>
<dbReference type="InterPro" id="IPR059117">
    <property type="entry name" value="APS_kinase_dom"/>
</dbReference>
<dbReference type="InterPro" id="IPR050512">
    <property type="entry name" value="Sulf_AdTrans/APS_kinase"/>
</dbReference>
<evidence type="ECO:0000259" key="2">
    <source>
        <dbReference type="Pfam" id="PF01583"/>
    </source>
</evidence>
<feature type="domain" description="APS kinase" evidence="2">
    <location>
        <begin position="4"/>
        <end position="86"/>
    </location>
</feature>
<dbReference type="PANTHER" id="PTHR42700:SF1">
    <property type="entry name" value="SULFATE ADENYLYLTRANSFERASE"/>
    <property type="match status" value="1"/>
</dbReference>
<reference evidence="3 4" key="1">
    <citation type="submission" date="2020-08" db="EMBL/GenBank/DDBJ databases">
        <title>Genomic Encyclopedia of Type Strains, Phase IV (KMG-IV): sequencing the most valuable type-strain genomes for metagenomic binning, comparative biology and taxonomic classification.</title>
        <authorList>
            <person name="Goeker M."/>
        </authorList>
    </citation>
    <scope>NUCLEOTIDE SEQUENCE [LARGE SCALE GENOMIC DNA]</scope>
    <source>
        <strain evidence="3 4">DSM 103737</strain>
    </source>
</reference>